<evidence type="ECO:0000256" key="1">
    <source>
        <dbReference type="ARBA" id="ARBA00022737"/>
    </source>
</evidence>
<feature type="compositionally biased region" description="Low complexity" evidence="4">
    <location>
        <begin position="414"/>
        <end position="429"/>
    </location>
</feature>
<feature type="compositionally biased region" description="Low complexity" evidence="4">
    <location>
        <begin position="533"/>
        <end position="547"/>
    </location>
</feature>
<keyword evidence="2 3" id="KW-0040">ANK repeat</keyword>
<dbReference type="OMA" id="KPEWHEC"/>
<dbReference type="SMART" id="SM00248">
    <property type="entry name" value="ANK"/>
    <property type="match status" value="3"/>
</dbReference>
<dbReference type="PROSITE" id="PS50088">
    <property type="entry name" value="ANK_REPEAT"/>
    <property type="match status" value="2"/>
</dbReference>
<dbReference type="Gene3D" id="1.25.40.20">
    <property type="entry name" value="Ankyrin repeat-containing domain"/>
    <property type="match status" value="1"/>
</dbReference>
<feature type="region of interest" description="Disordered" evidence="4">
    <location>
        <begin position="347"/>
        <end position="430"/>
    </location>
</feature>
<evidence type="ECO:0000256" key="4">
    <source>
        <dbReference type="SAM" id="MobiDB-lite"/>
    </source>
</evidence>
<organism evidence="5 6">
    <name type="scientific">Pycnoporus cinnabarinus</name>
    <name type="common">Cinnabar-red polypore</name>
    <name type="synonym">Trametes cinnabarina</name>
    <dbReference type="NCBI Taxonomy" id="5643"/>
    <lineage>
        <taxon>Eukaryota</taxon>
        <taxon>Fungi</taxon>
        <taxon>Dikarya</taxon>
        <taxon>Basidiomycota</taxon>
        <taxon>Agaricomycotina</taxon>
        <taxon>Agaricomycetes</taxon>
        <taxon>Polyporales</taxon>
        <taxon>Polyporaceae</taxon>
        <taxon>Trametes</taxon>
    </lineage>
</organism>
<gene>
    <name evidence="5" type="ORF">BN946_scf184969.g53</name>
</gene>
<dbReference type="OrthoDB" id="194358at2759"/>
<feature type="compositionally biased region" description="Polar residues" evidence="4">
    <location>
        <begin position="514"/>
        <end position="531"/>
    </location>
</feature>
<dbReference type="Pfam" id="PF12796">
    <property type="entry name" value="Ank_2"/>
    <property type="match status" value="1"/>
</dbReference>
<reference evidence="5" key="1">
    <citation type="submission" date="2014-01" db="EMBL/GenBank/DDBJ databases">
        <title>The genome of the white-rot fungus Pycnoporus cinnabarinus: a basidiomycete model with a versatile arsenal for lignocellulosic biomass breakdown.</title>
        <authorList>
            <person name="Levasseur A."/>
            <person name="Lomascolo A."/>
            <person name="Ruiz-Duenas F.J."/>
            <person name="Uzan E."/>
            <person name="Piumi F."/>
            <person name="Kues U."/>
            <person name="Ram A.F.J."/>
            <person name="Murat C."/>
            <person name="Haon M."/>
            <person name="Benoit I."/>
            <person name="Arfi Y."/>
            <person name="Chevret D."/>
            <person name="Drula E."/>
            <person name="Kwon M.J."/>
            <person name="Gouret P."/>
            <person name="Lesage-Meessen L."/>
            <person name="Lombard V."/>
            <person name="Mariette J."/>
            <person name="Noirot C."/>
            <person name="Park J."/>
            <person name="Patyshakuliyeva A."/>
            <person name="Wieneger R.A.B."/>
            <person name="Wosten H.A.B."/>
            <person name="Martin F."/>
            <person name="Coutinho P.M."/>
            <person name="de Vries R."/>
            <person name="Martinez A.T."/>
            <person name="Klopp C."/>
            <person name="Pontarotti P."/>
            <person name="Henrissat B."/>
            <person name="Record E."/>
        </authorList>
    </citation>
    <scope>NUCLEOTIDE SEQUENCE [LARGE SCALE GENOMIC DNA]</scope>
    <source>
        <strain evidence="5">BRFM137</strain>
    </source>
</reference>
<feature type="compositionally biased region" description="Low complexity" evidence="4">
    <location>
        <begin position="472"/>
        <end position="486"/>
    </location>
</feature>
<dbReference type="InterPro" id="IPR002110">
    <property type="entry name" value="Ankyrin_rpt"/>
</dbReference>
<dbReference type="Pfam" id="PF00023">
    <property type="entry name" value="Ank"/>
    <property type="match status" value="1"/>
</dbReference>
<feature type="region of interest" description="Disordered" evidence="4">
    <location>
        <begin position="266"/>
        <end position="332"/>
    </location>
</feature>
<feature type="repeat" description="ANK" evidence="3">
    <location>
        <begin position="104"/>
        <end position="136"/>
    </location>
</feature>
<keyword evidence="1" id="KW-0677">Repeat</keyword>
<feature type="compositionally biased region" description="Polar residues" evidence="4">
    <location>
        <begin position="347"/>
        <end position="360"/>
    </location>
</feature>
<feature type="region of interest" description="Disordered" evidence="4">
    <location>
        <begin position="468"/>
        <end position="561"/>
    </location>
</feature>
<dbReference type="SUPFAM" id="SSF48403">
    <property type="entry name" value="Ankyrin repeat"/>
    <property type="match status" value="1"/>
</dbReference>
<dbReference type="AlphaFoldDB" id="A0A060ST31"/>
<feature type="region of interest" description="Disordered" evidence="4">
    <location>
        <begin position="212"/>
        <end position="251"/>
    </location>
</feature>
<protein>
    <submittedName>
        <fullName evidence="5">Uncharacterized protein</fullName>
    </submittedName>
</protein>
<evidence type="ECO:0000256" key="2">
    <source>
        <dbReference type="ARBA" id="ARBA00023043"/>
    </source>
</evidence>
<dbReference type="STRING" id="5643.A0A060ST31"/>
<dbReference type="Proteomes" id="UP000029665">
    <property type="component" value="Unassembled WGS sequence"/>
</dbReference>
<feature type="region of interest" description="Disordered" evidence="4">
    <location>
        <begin position="580"/>
        <end position="626"/>
    </location>
</feature>
<feature type="compositionally biased region" description="Basic and acidic residues" evidence="4">
    <location>
        <begin position="696"/>
        <end position="718"/>
    </location>
</feature>
<accession>A0A060ST31</accession>
<dbReference type="PANTHER" id="PTHR24173:SF74">
    <property type="entry name" value="ANKYRIN REPEAT DOMAIN-CONTAINING PROTEIN 16"/>
    <property type="match status" value="1"/>
</dbReference>
<dbReference type="HOGENOM" id="CLU_385005_0_0_1"/>
<proteinExistence type="predicted"/>
<evidence type="ECO:0000256" key="3">
    <source>
        <dbReference type="PROSITE-ProRule" id="PRU00023"/>
    </source>
</evidence>
<dbReference type="PROSITE" id="PS50297">
    <property type="entry name" value="ANK_REP_REGION"/>
    <property type="match status" value="2"/>
</dbReference>
<feature type="compositionally biased region" description="Low complexity" evidence="4">
    <location>
        <begin position="369"/>
        <end position="385"/>
    </location>
</feature>
<feature type="region of interest" description="Disordered" evidence="4">
    <location>
        <begin position="680"/>
        <end position="718"/>
    </location>
</feature>
<name>A0A060ST31_PYCCI</name>
<comment type="caution">
    <text evidence="5">The sequence shown here is derived from an EMBL/GenBank/DDBJ whole genome shotgun (WGS) entry which is preliminary data.</text>
</comment>
<evidence type="ECO:0000313" key="5">
    <source>
        <dbReference type="EMBL" id="CDO77702.1"/>
    </source>
</evidence>
<feature type="repeat" description="ANK" evidence="3">
    <location>
        <begin position="52"/>
        <end position="84"/>
    </location>
</feature>
<feature type="compositionally biased region" description="Low complexity" evidence="4">
    <location>
        <begin position="595"/>
        <end position="608"/>
    </location>
</feature>
<evidence type="ECO:0000313" key="6">
    <source>
        <dbReference type="Proteomes" id="UP000029665"/>
    </source>
</evidence>
<dbReference type="PANTHER" id="PTHR24173">
    <property type="entry name" value="ANKYRIN REPEAT CONTAINING"/>
    <property type="match status" value="1"/>
</dbReference>
<sequence>MPGVSRTQRAEAKYNVTLEFPHLGLHSAASSGNLGLVTYALDHGQPVNSVVDGVLPLHVASSGGNDLIVRLLIERGADVNAPRLPRKYSSDRHRDTSAPIVGTSGATPLHFAAANGHEQVVRTLLLHGAHPDRADKHGVTPEMLARQNGWTRCADLLSQWTHMKDKDLRERELPHTGSASDFEPASRLESIECKVTEKKLKVKRSIDNALHMLRPTLPTPPSSGYLPSDSSYTSSPPPITGSASADSSPDATLSLEAYPRRPSLPYIFDPAPYSQAQAHGQSVSTSTHQHHHHQSKSTGRPSFSSSRRPRSAGTDAEPSASTSGSAHAPQQGRLRGKISLLHMFKKSSTTGDSPASTTGLPATPDSRDSLSGYASSSSALTSASPSPAPEREREFQRNRSRTGSGASPLRTRASESGLTSASASSSQSAYLTTIPSSRSRLASESAVTSAAMFPPLAVELHRKLSAERLRARSGSGSSSSGTTEALVSPSTQQPQGHRSPPMRLGILRSHHRSTSGSQSHPPQNSAQSLRFDSSASVQSVAARRSPSGLNAKVSNSIRSPDMLPIDLPPSVEFHAPEELSDAVDAEPHKKRTRADSSLSAPSDSDNSAYAQPLVRATSPRPRAPPLDIDIRAISSHAQAEALVQRAQKSILEMEDVDIELPGLDLGLLSSAGSGGLGLGLGLGRRPDRGGTAATPLEREARSVRGESGDERRSGAGAR</sequence>
<dbReference type="EMBL" id="CCBP010000462">
    <property type="protein sequence ID" value="CDO77702.1"/>
    <property type="molecule type" value="Genomic_DNA"/>
</dbReference>
<dbReference type="InterPro" id="IPR036770">
    <property type="entry name" value="Ankyrin_rpt-contain_sf"/>
</dbReference>
<keyword evidence="6" id="KW-1185">Reference proteome</keyword>
<feature type="compositionally biased region" description="Low complexity" evidence="4">
    <location>
        <begin position="296"/>
        <end position="306"/>
    </location>
</feature>
<feature type="compositionally biased region" description="Low complexity" evidence="4">
    <location>
        <begin position="222"/>
        <end position="234"/>
    </location>
</feature>